<keyword evidence="3" id="KW-1185">Reference proteome</keyword>
<sequence>MDRAATQYNHNTQTAANHTYTVQCGRCRAVIEYDDHTDWHTVSLLVNEHLGTCPAKLDFHGPAPSPPSETYDTQNAPSHNFLENMGADDSKHDNQFITELSQAEEKRASAEMGARERRVHLQCMPYICQVPRMREGDQLGQALQILSWILDQTQREMSRNPRD</sequence>
<dbReference type="AlphaFoldDB" id="A0A9P7D497"/>
<dbReference type="EMBL" id="JABBWD010000015">
    <property type="protein sequence ID" value="KAG1778532.1"/>
    <property type="molecule type" value="Genomic_DNA"/>
</dbReference>
<name>A0A9P7D497_9AGAM</name>
<dbReference type="OrthoDB" id="2960270at2759"/>
<accession>A0A9P7D497</accession>
<feature type="region of interest" description="Disordered" evidence="1">
    <location>
        <begin position="60"/>
        <end position="89"/>
    </location>
</feature>
<organism evidence="2 3">
    <name type="scientific">Suillus placidus</name>
    <dbReference type="NCBI Taxonomy" id="48579"/>
    <lineage>
        <taxon>Eukaryota</taxon>
        <taxon>Fungi</taxon>
        <taxon>Dikarya</taxon>
        <taxon>Basidiomycota</taxon>
        <taxon>Agaricomycotina</taxon>
        <taxon>Agaricomycetes</taxon>
        <taxon>Agaricomycetidae</taxon>
        <taxon>Boletales</taxon>
        <taxon>Suillineae</taxon>
        <taxon>Suillaceae</taxon>
        <taxon>Suillus</taxon>
    </lineage>
</organism>
<evidence type="ECO:0000313" key="3">
    <source>
        <dbReference type="Proteomes" id="UP000714275"/>
    </source>
</evidence>
<comment type="caution">
    <text evidence="2">The sequence shown here is derived from an EMBL/GenBank/DDBJ whole genome shotgun (WGS) entry which is preliminary data.</text>
</comment>
<reference evidence="2" key="1">
    <citation type="journal article" date="2020" name="New Phytol.">
        <title>Comparative genomics reveals dynamic genome evolution in host specialist ectomycorrhizal fungi.</title>
        <authorList>
            <person name="Lofgren L.A."/>
            <person name="Nguyen N.H."/>
            <person name="Vilgalys R."/>
            <person name="Ruytinx J."/>
            <person name="Liao H.L."/>
            <person name="Branco S."/>
            <person name="Kuo A."/>
            <person name="LaButti K."/>
            <person name="Lipzen A."/>
            <person name="Andreopoulos W."/>
            <person name="Pangilinan J."/>
            <person name="Riley R."/>
            <person name="Hundley H."/>
            <person name="Na H."/>
            <person name="Barry K."/>
            <person name="Grigoriev I.V."/>
            <person name="Stajich J.E."/>
            <person name="Kennedy P.G."/>
        </authorList>
    </citation>
    <scope>NUCLEOTIDE SEQUENCE</scope>
    <source>
        <strain evidence="2">DOB743</strain>
    </source>
</reference>
<feature type="compositionally biased region" description="Polar residues" evidence="1">
    <location>
        <begin position="68"/>
        <end position="78"/>
    </location>
</feature>
<proteinExistence type="predicted"/>
<protein>
    <submittedName>
        <fullName evidence="2">Uncharacterized protein</fullName>
    </submittedName>
</protein>
<dbReference type="Proteomes" id="UP000714275">
    <property type="component" value="Unassembled WGS sequence"/>
</dbReference>
<gene>
    <name evidence="2" type="ORF">EV702DRAFT_157787</name>
</gene>
<evidence type="ECO:0000256" key="1">
    <source>
        <dbReference type="SAM" id="MobiDB-lite"/>
    </source>
</evidence>
<evidence type="ECO:0000313" key="2">
    <source>
        <dbReference type="EMBL" id="KAG1778532.1"/>
    </source>
</evidence>